<evidence type="ECO:0000313" key="1">
    <source>
        <dbReference type="EMBL" id="CAC5407417.1"/>
    </source>
</evidence>
<dbReference type="AlphaFoldDB" id="A0A6J8DIB8"/>
<evidence type="ECO:0000313" key="2">
    <source>
        <dbReference type="Proteomes" id="UP000507470"/>
    </source>
</evidence>
<sequence length="247" mass="27882">MNALKRDLVTMEENATHTELFQAIKGFDRITNEQETRVRNLYENYKNIEITCEESDDIDAKSFLLFSSNIDKCLYICNRNGSSADKILLEYKPTDVTILNENSVLVMLGYDGIQLIDLSILSLSKRMNIIGGSKAISSLNAEVWIEQHFGMSKFVVADERTIKNIPLDFSLEEMCIAESGDIYCSECFGDNIYRITPQGDIFLFYQSPDLRNAVGVSTDINCAVYVAGNTSHYIHKISRSGLSSKNY</sequence>
<name>A0A6J8DIB8_MYTCO</name>
<proteinExistence type="predicted"/>
<dbReference type="Proteomes" id="UP000507470">
    <property type="component" value="Unassembled WGS sequence"/>
</dbReference>
<reference evidence="1 2" key="1">
    <citation type="submission" date="2020-06" db="EMBL/GenBank/DDBJ databases">
        <authorList>
            <person name="Li R."/>
            <person name="Bekaert M."/>
        </authorList>
    </citation>
    <scope>NUCLEOTIDE SEQUENCE [LARGE SCALE GENOMIC DNA]</scope>
    <source>
        <strain evidence="2">wild</strain>
    </source>
</reference>
<gene>
    <name evidence="1" type="ORF">MCOR_40897</name>
</gene>
<dbReference type="EMBL" id="CACVKT020007413">
    <property type="protein sequence ID" value="CAC5407417.1"/>
    <property type="molecule type" value="Genomic_DNA"/>
</dbReference>
<protein>
    <submittedName>
        <fullName evidence="1">Uncharacterized protein</fullName>
    </submittedName>
</protein>
<organism evidence="1 2">
    <name type="scientific">Mytilus coruscus</name>
    <name type="common">Sea mussel</name>
    <dbReference type="NCBI Taxonomy" id="42192"/>
    <lineage>
        <taxon>Eukaryota</taxon>
        <taxon>Metazoa</taxon>
        <taxon>Spiralia</taxon>
        <taxon>Lophotrochozoa</taxon>
        <taxon>Mollusca</taxon>
        <taxon>Bivalvia</taxon>
        <taxon>Autobranchia</taxon>
        <taxon>Pteriomorphia</taxon>
        <taxon>Mytilida</taxon>
        <taxon>Mytiloidea</taxon>
        <taxon>Mytilidae</taxon>
        <taxon>Mytilinae</taxon>
        <taxon>Mytilus</taxon>
    </lineage>
</organism>
<dbReference type="OrthoDB" id="6064561at2759"/>
<keyword evidence="2" id="KW-1185">Reference proteome</keyword>
<accession>A0A6J8DIB8</accession>
<dbReference type="SUPFAM" id="SSF101898">
    <property type="entry name" value="NHL repeat"/>
    <property type="match status" value="1"/>
</dbReference>